<organism evidence="1 2">
    <name type="scientific">Russula earlei</name>
    <dbReference type="NCBI Taxonomy" id="71964"/>
    <lineage>
        <taxon>Eukaryota</taxon>
        <taxon>Fungi</taxon>
        <taxon>Dikarya</taxon>
        <taxon>Basidiomycota</taxon>
        <taxon>Agaricomycotina</taxon>
        <taxon>Agaricomycetes</taxon>
        <taxon>Russulales</taxon>
        <taxon>Russulaceae</taxon>
        <taxon>Russula</taxon>
    </lineage>
</organism>
<sequence>MNSSTSSPAPRPAEFQAHIYNAFLQGRTSDVALRIRASWDAIYKCHRVVLIQAEFFRHLFTGGFVESEGTVTSPGSHVSSDLVEVVFDDINITRAAFELCITRLYGGGPPLFIDPAIIPTPSHPLTPSFPDPLPLTQPPPDHQPATPRFLLSLLAVSIYLSMPSLAAEALSSVTSTIGPFTVMDYLRFACGQGIGPPQEGDVDPLVGLEHVAQLVKPDSDKCNPPSIGTSPSTQDRDVEYFSQNLEALSVEDQLRTPHAGGAVHGVDLSVEKEDPAELSPVPDSPTSPHNETGSNLSFSYGAVSDKIGEACVCWLARWGADLLLYEQNAAGIPKQPVPFMPVATPPRAIGRRSTVSGWRTPNPDVVYSPPLKLPPIWRRGGLTAAWVRALVSSDIFFIKGEKERYDLAKTVVELRRDEGIIEEEEVEWAKLFTEGIYYANMTFDDLLYLSHDRSPSTGRAYVPERVIQAAYWTQSMLRHKIVGSFPSSPPASPTGASRNKELGICVSRKDIVEALSRAEKNEETSTYWPVPGPSSMRMGECAGAENLFINEVFGLSSASSKHQGPSRSSMSYSTFFGLKNARCTTIESASSSPSDATRWVPYPPYRFGVEFWDVDSLREKSHLYSQTIWYAGSLFNVFVQMFRKKAHGPQLGVYLHRQSSVDPIPPLSMPSGSAPTENLVEHNYSISHTRNLPSPSPMNTSPTYPTQYSFSGLPMIPSPRSSTPVQGSPSSSSLSGSGLPVNGPPIVPQQPYRDPRAQVSAYFAIACASATGSSVTRFTSNPDDFSISQSWGWRSSSLRAEIRLDADKTPDPSISSLSGDASISSLRITVILGVV</sequence>
<name>A0ACC0UKM7_9AGAM</name>
<proteinExistence type="predicted"/>
<comment type="caution">
    <text evidence="1">The sequence shown here is derived from an EMBL/GenBank/DDBJ whole genome shotgun (WGS) entry which is preliminary data.</text>
</comment>
<reference evidence="1" key="1">
    <citation type="submission" date="2021-03" db="EMBL/GenBank/DDBJ databases">
        <title>Evolutionary priming and transition to the ectomycorrhizal habit in an iconic lineage of mushroom-forming fungi: is preadaptation a requirement?</title>
        <authorList>
            <consortium name="DOE Joint Genome Institute"/>
            <person name="Looney B.P."/>
            <person name="Miyauchi S."/>
            <person name="Morin E."/>
            <person name="Drula E."/>
            <person name="Courty P.E."/>
            <person name="Chicoki N."/>
            <person name="Fauchery L."/>
            <person name="Kohler A."/>
            <person name="Kuo A."/>
            <person name="LaButti K."/>
            <person name="Pangilinan J."/>
            <person name="Lipzen A."/>
            <person name="Riley R."/>
            <person name="Andreopoulos W."/>
            <person name="He G."/>
            <person name="Johnson J."/>
            <person name="Barry K.W."/>
            <person name="Grigoriev I.V."/>
            <person name="Nagy L."/>
            <person name="Hibbett D."/>
            <person name="Henrissat B."/>
            <person name="Matheny P.B."/>
            <person name="Labbe J."/>
            <person name="Martin A.F."/>
        </authorList>
    </citation>
    <scope>NUCLEOTIDE SEQUENCE</scope>
    <source>
        <strain evidence="1">BPL698</strain>
    </source>
</reference>
<dbReference type="EMBL" id="JAGFNK010000010">
    <property type="protein sequence ID" value="KAI9512284.1"/>
    <property type="molecule type" value="Genomic_DNA"/>
</dbReference>
<protein>
    <submittedName>
        <fullName evidence="1">Uncharacterized protein</fullName>
    </submittedName>
</protein>
<dbReference type="Proteomes" id="UP001207468">
    <property type="component" value="Unassembled WGS sequence"/>
</dbReference>
<keyword evidence="2" id="KW-1185">Reference proteome</keyword>
<gene>
    <name evidence="1" type="ORF">F5148DRAFT_1163765</name>
</gene>
<evidence type="ECO:0000313" key="1">
    <source>
        <dbReference type="EMBL" id="KAI9512284.1"/>
    </source>
</evidence>
<evidence type="ECO:0000313" key="2">
    <source>
        <dbReference type="Proteomes" id="UP001207468"/>
    </source>
</evidence>
<accession>A0ACC0UKM7</accession>